<evidence type="ECO:0000259" key="1">
    <source>
        <dbReference type="Pfam" id="PF01408"/>
    </source>
</evidence>
<feature type="domain" description="Gfo/Idh/MocA-like oxidoreductase N-terminal" evidence="1">
    <location>
        <begin position="5"/>
        <end position="123"/>
    </location>
</feature>
<dbReference type="Gene3D" id="3.40.50.720">
    <property type="entry name" value="NAD(P)-binding Rossmann-like Domain"/>
    <property type="match status" value="1"/>
</dbReference>
<sequence>MNHTIKFAIIGGGWRTHFYLHIAKASPERFEVVGAVVRDEEKRRDLEKSYGVKGYATLEELLRSETPSFVVVSVSWASCPDILKQLAELGIPALSETPPAPDLEALIDLNSTLHRLDARVQVAEQYPFQPLHAARQACIDSGRIGRVSQVQVSVAHGYHGIALMRRWLGIGYEPAVIRAFTFESPLIAGPSRAGAPASEQLTVSKQTFASLQFAGGQLGMFDFTGDQYFSWIRSPRVLIRGERGEIVNETMTYLLDYLTPIETPLIRKDAGENGNLEGYYHKGILAGDQWVYRNPLAPARLTDDEIAVATCLLKMDEYVRTGKSFYSVAEASQDHYFHLLIQQAAASGETVTSVKQPWAEKA</sequence>
<organism evidence="2 3">
    <name type="scientific">Paenibacillus vulneris</name>
    <dbReference type="NCBI Taxonomy" id="1133364"/>
    <lineage>
        <taxon>Bacteria</taxon>
        <taxon>Bacillati</taxon>
        <taxon>Bacillota</taxon>
        <taxon>Bacilli</taxon>
        <taxon>Bacillales</taxon>
        <taxon>Paenibacillaceae</taxon>
        <taxon>Paenibacillus</taxon>
    </lineage>
</organism>
<reference evidence="3" key="1">
    <citation type="journal article" date="2019" name="Int. J. Syst. Evol. Microbiol.">
        <title>The Global Catalogue of Microorganisms (GCM) 10K type strain sequencing project: providing services to taxonomists for standard genome sequencing and annotation.</title>
        <authorList>
            <consortium name="The Broad Institute Genomics Platform"/>
            <consortium name="The Broad Institute Genome Sequencing Center for Infectious Disease"/>
            <person name="Wu L."/>
            <person name="Ma J."/>
        </authorList>
    </citation>
    <scope>NUCLEOTIDE SEQUENCE [LARGE SCALE GENOMIC DNA]</scope>
    <source>
        <strain evidence="3">CCUG 53270</strain>
    </source>
</reference>
<name>A0ABW3US17_9BACL</name>
<dbReference type="SUPFAM" id="SSF51735">
    <property type="entry name" value="NAD(P)-binding Rossmann-fold domains"/>
    <property type="match status" value="1"/>
</dbReference>
<dbReference type="EMBL" id="JBHTLU010000036">
    <property type="protein sequence ID" value="MFD1223718.1"/>
    <property type="molecule type" value="Genomic_DNA"/>
</dbReference>
<evidence type="ECO:0000313" key="3">
    <source>
        <dbReference type="Proteomes" id="UP001597180"/>
    </source>
</evidence>
<dbReference type="InterPro" id="IPR036291">
    <property type="entry name" value="NAD(P)-bd_dom_sf"/>
</dbReference>
<gene>
    <name evidence="2" type="ORF">ACFQ4B_26710</name>
</gene>
<dbReference type="RefSeq" id="WP_345587852.1">
    <property type="nucleotide sequence ID" value="NZ_BAABJG010000014.1"/>
</dbReference>
<evidence type="ECO:0000313" key="2">
    <source>
        <dbReference type="EMBL" id="MFD1223718.1"/>
    </source>
</evidence>
<dbReference type="PANTHER" id="PTHR43377:SF1">
    <property type="entry name" value="BILIVERDIN REDUCTASE A"/>
    <property type="match status" value="1"/>
</dbReference>
<dbReference type="Proteomes" id="UP001597180">
    <property type="component" value="Unassembled WGS sequence"/>
</dbReference>
<keyword evidence="3" id="KW-1185">Reference proteome</keyword>
<dbReference type="Gene3D" id="3.30.360.10">
    <property type="entry name" value="Dihydrodipicolinate Reductase, domain 2"/>
    <property type="match status" value="1"/>
</dbReference>
<dbReference type="InterPro" id="IPR051450">
    <property type="entry name" value="Gfo/Idh/MocA_Oxidoreductases"/>
</dbReference>
<proteinExistence type="predicted"/>
<accession>A0ABW3US17</accession>
<dbReference type="PANTHER" id="PTHR43377">
    <property type="entry name" value="BILIVERDIN REDUCTASE A"/>
    <property type="match status" value="1"/>
</dbReference>
<dbReference type="Pfam" id="PF01408">
    <property type="entry name" value="GFO_IDH_MocA"/>
    <property type="match status" value="1"/>
</dbReference>
<comment type="caution">
    <text evidence="2">The sequence shown here is derived from an EMBL/GenBank/DDBJ whole genome shotgun (WGS) entry which is preliminary data.</text>
</comment>
<protein>
    <submittedName>
        <fullName evidence="2">Gfo/Idh/MocA family protein</fullName>
    </submittedName>
</protein>
<dbReference type="SUPFAM" id="SSF55347">
    <property type="entry name" value="Glyceraldehyde-3-phosphate dehydrogenase-like, C-terminal domain"/>
    <property type="match status" value="1"/>
</dbReference>
<dbReference type="InterPro" id="IPR000683">
    <property type="entry name" value="Gfo/Idh/MocA-like_OxRdtase_N"/>
</dbReference>